<evidence type="ECO:0000259" key="11">
    <source>
        <dbReference type="SMART" id="SM00479"/>
    </source>
</evidence>
<comment type="subcellular location">
    <subcellularLocation>
        <location evidence="1">Nucleus</location>
    </subcellularLocation>
</comment>
<keyword evidence="7 12" id="KW-0269">Exonuclease</keyword>
<organism evidence="12 13">
    <name type="scientific">Kluyveromyces marxianus</name>
    <name type="common">Yeast</name>
    <name type="synonym">Candida kefyr</name>
    <dbReference type="NCBI Taxonomy" id="4911"/>
    <lineage>
        <taxon>Eukaryota</taxon>
        <taxon>Fungi</taxon>
        <taxon>Dikarya</taxon>
        <taxon>Ascomycota</taxon>
        <taxon>Saccharomycotina</taxon>
        <taxon>Saccharomycetes</taxon>
        <taxon>Saccharomycetales</taxon>
        <taxon>Saccharomycetaceae</taxon>
        <taxon>Kluyveromyces</taxon>
    </lineage>
</organism>
<dbReference type="PANTHER" id="PTHR12801">
    <property type="entry name" value="RNA EXONUCLEASE REXO1 / RECO3 FAMILY MEMBER-RELATED"/>
    <property type="match status" value="1"/>
</dbReference>
<evidence type="ECO:0000313" key="13">
    <source>
        <dbReference type="Proteomes" id="UP000422736"/>
    </source>
</evidence>
<evidence type="ECO:0000313" key="12">
    <source>
        <dbReference type="EMBL" id="QGN17420.1"/>
    </source>
</evidence>
<evidence type="ECO:0000256" key="2">
    <source>
        <dbReference type="ARBA" id="ARBA00010489"/>
    </source>
</evidence>
<dbReference type="Pfam" id="PF00929">
    <property type="entry name" value="RNase_T"/>
    <property type="match status" value="1"/>
</dbReference>
<feature type="compositionally biased region" description="Basic and acidic residues" evidence="10">
    <location>
        <begin position="76"/>
        <end position="88"/>
    </location>
</feature>
<sequence length="289" mass="32445">MVLSSNWLNLVKSDESVKSSKKKKNDVSKKKRSTKPSAKVKKGNVEDRKGAAGVIKPKNSSKIMDMVATMNREIEKVEKERSTKRPSEASDGADSVLKQKLTEDIATNKSSRTNEVGKYIAMDCEFVGVGPEGKENALARVSIVNYYGNVVLDLFVRPEEPVTDWRTWVSGIKPHMMANAVTKQECQKQVANVLNGRILVGHSVHHDLAALMLSHPRKMIRDTSRHMPFRQKYSEGKTPSLKKLTKEVLKLDIQEGEHSSIEDARATMLLYKSDKLEFEKLHNKQFGGP</sequence>
<dbReference type="InterPro" id="IPR036397">
    <property type="entry name" value="RNaseH_sf"/>
</dbReference>
<evidence type="ECO:0000256" key="4">
    <source>
        <dbReference type="ARBA" id="ARBA00022552"/>
    </source>
</evidence>
<dbReference type="EMBL" id="CP015059">
    <property type="protein sequence ID" value="QGN17420.1"/>
    <property type="molecule type" value="Genomic_DNA"/>
</dbReference>
<comment type="function">
    <text evidence="9">Exoribonuclease involved in ribosome biosynthesis. Involved in the processing of ITS1, the internal transcribed spacer localized between the 18S and 5.8S rRNAs.</text>
</comment>
<keyword evidence="6" id="KW-0378">Hydrolase</keyword>
<gene>
    <name evidence="12" type="primary">REX4</name>
    <name evidence="12" type="ORF">FIM1_4152</name>
</gene>
<dbReference type="InterPro" id="IPR013520">
    <property type="entry name" value="Ribonucl_H"/>
</dbReference>
<evidence type="ECO:0000256" key="8">
    <source>
        <dbReference type="ARBA" id="ARBA00023242"/>
    </source>
</evidence>
<keyword evidence="8" id="KW-0539">Nucleus</keyword>
<feature type="region of interest" description="Disordered" evidence="10">
    <location>
        <begin position="14"/>
        <end position="60"/>
    </location>
</feature>
<keyword evidence="5" id="KW-0540">Nuclease</keyword>
<dbReference type="SUPFAM" id="SSF53098">
    <property type="entry name" value="Ribonuclease H-like"/>
    <property type="match status" value="1"/>
</dbReference>
<evidence type="ECO:0000256" key="10">
    <source>
        <dbReference type="SAM" id="MobiDB-lite"/>
    </source>
</evidence>
<evidence type="ECO:0000256" key="7">
    <source>
        <dbReference type="ARBA" id="ARBA00022839"/>
    </source>
</evidence>
<keyword evidence="4" id="KW-0698">rRNA processing</keyword>
<reference evidence="12 13" key="1">
    <citation type="submission" date="2016-03" db="EMBL/GenBank/DDBJ databases">
        <title>How can Kluyveromyces marxianus grow so fast - potential evolutionary course in Saccharomyces Complex revealed by comparative genomics.</title>
        <authorList>
            <person name="Mo W."/>
            <person name="Lu W."/>
            <person name="Yang X."/>
            <person name="Qi J."/>
            <person name="Lv H."/>
        </authorList>
    </citation>
    <scope>NUCLEOTIDE SEQUENCE [LARGE SCALE GENOMIC DNA]</scope>
    <source>
        <strain evidence="12 13">FIM1</strain>
    </source>
</reference>
<reference evidence="12 13" key="2">
    <citation type="submission" date="2019-11" db="EMBL/GenBank/DDBJ databases">
        <authorList>
            <person name="Lu H."/>
        </authorList>
    </citation>
    <scope>NUCLEOTIDE SEQUENCE [LARGE SCALE GENOMIC DNA]</scope>
    <source>
        <strain evidence="12 13">FIM1</strain>
    </source>
</reference>
<evidence type="ECO:0000256" key="6">
    <source>
        <dbReference type="ARBA" id="ARBA00022801"/>
    </source>
</evidence>
<feature type="region of interest" description="Disordered" evidence="10">
    <location>
        <begin position="76"/>
        <end position="96"/>
    </location>
</feature>
<dbReference type="SMART" id="SM00479">
    <property type="entry name" value="EXOIII"/>
    <property type="match status" value="1"/>
</dbReference>
<feature type="compositionally biased region" description="Basic residues" evidence="10">
    <location>
        <begin position="19"/>
        <end position="42"/>
    </location>
</feature>
<keyword evidence="13" id="KW-1185">Reference proteome</keyword>
<name>A0ABX6EYK7_KLUMA</name>
<evidence type="ECO:0000256" key="3">
    <source>
        <dbReference type="ARBA" id="ARBA00016937"/>
    </source>
</evidence>
<dbReference type="PANTHER" id="PTHR12801:SF45">
    <property type="entry name" value="RNA EXONUCLEASE 4"/>
    <property type="match status" value="1"/>
</dbReference>
<accession>A0ABX6EYK7</accession>
<dbReference type="Gene3D" id="3.30.420.10">
    <property type="entry name" value="Ribonuclease H-like superfamily/Ribonuclease H"/>
    <property type="match status" value="1"/>
</dbReference>
<proteinExistence type="inferred from homology"/>
<dbReference type="GO" id="GO:0004527">
    <property type="term" value="F:exonuclease activity"/>
    <property type="evidence" value="ECO:0007669"/>
    <property type="project" value="UniProtKB-KW"/>
</dbReference>
<comment type="similarity">
    <text evidence="2">Belongs to the REXO4 family.</text>
</comment>
<evidence type="ECO:0000256" key="5">
    <source>
        <dbReference type="ARBA" id="ARBA00022722"/>
    </source>
</evidence>
<dbReference type="InterPro" id="IPR012337">
    <property type="entry name" value="RNaseH-like_sf"/>
</dbReference>
<evidence type="ECO:0000256" key="1">
    <source>
        <dbReference type="ARBA" id="ARBA00004123"/>
    </source>
</evidence>
<protein>
    <recommendedName>
        <fullName evidence="3">RNA exonuclease 4</fullName>
    </recommendedName>
</protein>
<dbReference type="InterPro" id="IPR037431">
    <property type="entry name" value="REX4_DEDDh_dom"/>
</dbReference>
<dbReference type="Proteomes" id="UP000422736">
    <property type="component" value="Chromosome 6"/>
</dbReference>
<dbReference type="InterPro" id="IPR047021">
    <property type="entry name" value="REXO1/3/4-like"/>
</dbReference>
<dbReference type="CDD" id="cd06144">
    <property type="entry name" value="REX4_like"/>
    <property type="match status" value="1"/>
</dbReference>
<feature type="domain" description="Exonuclease" evidence="11">
    <location>
        <begin position="118"/>
        <end position="280"/>
    </location>
</feature>
<evidence type="ECO:0000256" key="9">
    <source>
        <dbReference type="ARBA" id="ARBA00025599"/>
    </source>
</evidence>